<accession>A0A1E7FAV4</accession>
<dbReference type="PANTHER" id="PTHR36018">
    <property type="entry name" value="OS09G0481800 PROTEIN"/>
    <property type="match status" value="1"/>
</dbReference>
<evidence type="ECO:0000313" key="2">
    <source>
        <dbReference type="EMBL" id="OEU15281.1"/>
    </source>
</evidence>
<name>A0A1E7FAV4_9STRA</name>
<evidence type="ECO:0000313" key="3">
    <source>
        <dbReference type="Proteomes" id="UP000095751"/>
    </source>
</evidence>
<keyword evidence="3" id="KW-1185">Reference proteome</keyword>
<dbReference type="Gene3D" id="3.30.300.130">
    <property type="entry name" value="Fe-S cluster assembly (FSCA)"/>
    <property type="match status" value="1"/>
</dbReference>
<dbReference type="Proteomes" id="UP000095751">
    <property type="component" value="Unassembled WGS sequence"/>
</dbReference>
<protein>
    <recommendedName>
        <fullName evidence="4">NIF system FeS cluster assembly NifU C-terminal domain-containing protein</fullName>
    </recommendedName>
</protein>
<keyword evidence="1" id="KW-0732">Signal</keyword>
<dbReference type="KEGG" id="fcy:FRACYDRAFT_269300"/>
<feature type="signal peptide" evidence="1">
    <location>
        <begin position="1"/>
        <end position="28"/>
    </location>
</feature>
<dbReference type="InterPro" id="IPR034904">
    <property type="entry name" value="FSCA_dom_sf"/>
</dbReference>
<dbReference type="PANTHER" id="PTHR36018:SF1">
    <property type="entry name" value="OS09G0481800 PROTEIN"/>
    <property type="match status" value="1"/>
</dbReference>
<reference evidence="2 3" key="1">
    <citation type="submission" date="2016-09" db="EMBL/GenBank/DDBJ databases">
        <title>Extensive genetic diversity and differential bi-allelic expression allows diatom success in the polar Southern Ocean.</title>
        <authorList>
            <consortium name="DOE Joint Genome Institute"/>
            <person name="Mock T."/>
            <person name="Otillar R.P."/>
            <person name="Strauss J."/>
            <person name="Dupont C."/>
            <person name="Frickenhaus S."/>
            <person name="Maumus F."/>
            <person name="Mcmullan M."/>
            <person name="Sanges R."/>
            <person name="Schmutz J."/>
            <person name="Toseland A."/>
            <person name="Valas R."/>
            <person name="Veluchamy A."/>
            <person name="Ward B.J."/>
            <person name="Allen A."/>
            <person name="Barry K."/>
            <person name="Falciatore A."/>
            <person name="Ferrante M."/>
            <person name="Fortunato A.E."/>
            <person name="Gloeckner G."/>
            <person name="Gruber A."/>
            <person name="Hipkin R."/>
            <person name="Janech M."/>
            <person name="Kroth P."/>
            <person name="Leese F."/>
            <person name="Lindquist E."/>
            <person name="Lyon B.R."/>
            <person name="Martin J."/>
            <person name="Mayer C."/>
            <person name="Parker M."/>
            <person name="Quesneville H."/>
            <person name="Raymond J."/>
            <person name="Uhlig C."/>
            <person name="Valentin K.U."/>
            <person name="Worden A.Z."/>
            <person name="Armbrust E.V."/>
            <person name="Bowler C."/>
            <person name="Green B."/>
            <person name="Moulton V."/>
            <person name="Van Oosterhout C."/>
            <person name="Grigoriev I."/>
        </authorList>
    </citation>
    <scope>NUCLEOTIDE SEQUENCE [LARGE SCALE GENOMIC DNA]</scope>
    <source>
        <strain evidence="2 3">CCMP1102</strain>
    </source>
</reference>
<sequence>MCYQSSIMSSIFVLLLVIAVSIRQSVLAFVITSPNPLLLQTNKQHSLFQPQSFPSSSVSSLIILHNEWADFAVLEDDDDDEDIFIAAKEEDTQEEKAEAGASLKAPEIEDNSSFAGIAPLFVPAGSQLSMDEETVLGVLAACREEIGTVFGYTAENRGVGITGGVDFVELDGPVVVLRLKGRYWHQRTTVLDRVANFLQQRIPEIIDVVVEDEWQLTTEANEQAA</sequence>
<feature type="chain" id="PRO_5009192894" description="NIF system FeS cluster assembly NifU C-terminal domain-containing protein" evidence="1">
    <location>
        <begin position="29"/>
        <end position="225"/>
    </location>
</feature>
<dbReference type="SUPFAM" id="SSF117916">
    <property type="entry name" value="Fe-S cluster assembly (FSCA) domain-like"/>
    <property type="match status" value="1"/>
</dbReference>
<gene>
    <name evidence="2" type="ORF">FRACYDRAFT_269300</name>
</gene>
<organism evidence="2 3">
    <name type="scientific">Fragilariopsis cylindrus CCMP1102</name>
    <dbReference type="NCBI Taxonomy" id="635003"/>
    <lineage>
        <taxon>Eukaryota</taxon>
        <taxon>Sar</taxon>
        <taxon>Stramenopiles</taxon>
        <taxon>Ochrophyta</taxon>
        <taxon>Bacillariophyta</taxon>
        <taxon>Bacillariophyceae</taxon>
        <taxon>Bacillariophycidae</taxon>
        <taxon>Bacillariales</taxon>
        <taxon>Bacillariaceae</taxon>
        <taxon>Fragilariopsis</taxon>
    </lineage>
</organism>
<evidence type="ECO:0000256" key="1">
    <source>
        <dbReference type="SAM" id="SignalP"/>
    </source>
</evidence>
<proteinExistence type="predicted"/>
<dbReference type="OrthoDB" id="446939at2759"/>
<dbReference type="EMBL" id="KV784359">
    <property type="protein sequence ID" value="OEU15281.1"/>
    <property type="molecule type" value="Genomic_DNA"/>
</dbReference>
<evidence type="ECO:0008006" key="4">
    <source>
        <dbReference type="Google" id="ProtNLM"/>
    </source>
</evidence>
<dbReference type="InParanoid" id="A0A1E7FAV4"/>
<dbReference type="AlphaFoldDB" id="A0A1E7FAV4"/>